<dbReference type="SMR" id="A0A8T3BY48"/>
<accession>A0A8T3BY48</accession>
<organism evidence="1 2">
    <name type="scientific">Dendrobium nobile</name>
    <name type="common">Orchid</name>
    <dbReference type="NCBI Taxonomy" id="94219"/>
    <lineage>
        <taxon>Eukaryota</taxon>
        <taxon>Viridiplantae</taxon>
        <taxon>Streptophyta</taxon>
        <taxon>Embryophyta</taxon>
        <taxon>Tracheophyta</taxon>
        <taxon>Spermatophyta</taxon>
        <taxon>Magnoliopsida</taxon>
        <taxon>Liliopsida</taxon>
        <taxon>Asparagales</taxon>
        <taxon>Orchidaceae</taxon>
        <taxon>Epidendroideae</taxon>
        <taxon>Malaxideae</taxon>
        <taxon>Dendrobiinae</taxon>
        <taxon>Dendrobium</taxon>
    </lineage>
</organism>
<protein>
    <submittedName>
        <fullName evidence="1">Uncharacterized protein</fullName>
    </submittedName>
</protein>
<dbReference type="EMBL" id="JAGYWB010000006">
    <property type="protein sequence ID" value="KAI0520507.1"/>
    <property type="molecule type" value="Genomic_DNA"/>
</dbReference>
<dbReference type="PANTHER" id="PTHR45081:SF1">
    <property type="entry name" value="EF HAND FAMILY PROTEIN, PUTATIVE, EXPRESSED-RELATED"/>
    <property type="match status" value="1"/>
</dbReference>
<dbReference type="OrthoDB" id="10594953at2759"/>
<proteinExistence type="predicted"/>
<dbReference type="Proteomes" id="UP000829196">
    <property type="component" value="Unassembled WGS sequence"/>
</dbReference>
<reference evidence="1" key="1">
    <citation type="journal article" date="2022" name="Front. Genet.">
        <title>Chromosome-Scale Assembly of the Dendrobium nobile Genome Provides Insights Into the Molecular Mechanism of the Biosynthesis of the Medicinal Active Ingredient of Dendrobium.</title>
        <authorList>
            <person name="Xu Q."/>
            <person name="Niu S.-C."/>
            <person name="Li K.-L."/>
            <person name="Zheng P.-J."/>
            <person name="Zhang X.-J."/>
            <person name="Jia Y."/>
            <person name="Liu Y."/>
            <person name="Niu Y.-X."/>
            <person name="Yu L.-H."/>
            <person name="Chen D.-F."/>
            <person name="Zhang G.-Q."/>
        </authorList>
    </citation>
    <scope>NUCLEOTIDE SEQUENCE</scope>
    <source>
        <tissue evidence="1">Leaf</tissue>
    </source>
</reference>
<keyword evidence="2" id="KW-1185">Reference proteome</keyword>
<dbReference type="GO" id="GO:0005886">
    <property type="term" value="C:plasma membrane"/>
    <property type="evidence" value="ECO:0007669"/>
    <property type="project" value="TreeGrafter"/>
</dbReference>
<dbReference type="PANTHER" id="PTHR45081">
    <property type="entry name" value="EF HAND FAMILY PROTEIN, PUTATIVE, EXPRESSED-RELATED"/>
    <property type="match status" value="1"/>
</dbReference>
<dbReference type="InterPro" id="IPR036259">
    <property type="entry name" value="MFS_trans_sf"/>
</dbReference>
<evidence type="ECO:0000313" key="1">
    <source>
        <dbReference type="EMBL" id="KAI0520507.1"/>
    </source>
</evidence>
<name>A0A8T3BY48_DENNO</name>
<sequence length="450" mass="51010">MAARDWSRGTAGHGHLSTWTSGEGRPILRSLGWIALIRPHELQIRPKEFYGEIRTVNRGSNATFVAAAALSTDDPFTLSIVDTSFPPKCSTSFPWASSSPNHDIAFHSTWFLLDDLEILVKHLQSKQIQKSSSDNNNGNNNFNSFSEAGWSQEIGQADRRFHWDESNANYTVFVKELTSLRGRVDALGCDEAFDAHMAIDRSLYEHHIFCEALCFTPLAATVNPRMSFSSLSNESCESLAYYGMSTNLVNYMKSHLSEGNVVASMNVNNWSGICYIKPLLGAFVADAYQGRYRTIASFIVIYIFGLGTDLYVVKGIGIGHEIVKAKLLVPQLEHVEEEITLIDILQSWGLNFVIKYECSFKYGESEYFVLEHVEHDRPEYTNITLLFHILKKEIGVFELQWYGFCMFKALASLHKQIPICLFKCRLEWMTMKCGNKDPKNWLHCVKKSTS</sequence>
<dbReference type="Gene3D" id="1.20.1250.20">
    <property type="entry name" value="MFS general substrate transporter like domains"/>
    <property type="match status" value="1"/>
</dbReference>
<gene>
    <name evidence="1" type="ORF">KFK09_007983</name>
</gene>
<evidence type="ECO:0000313" key="2">
    <source>
        <dbReference type="Proteomes" id="UP000829196"/>
    </source>
</evidence>
<dbReference type="AlphaFoldDB" id="A0A8T3BY48"/>
<comment type="caution">
    <text evidence="1">The sequence shown here is derived from an EMBL/GenBank/DDBJ whole genome shotgun (WGS) entry which is preliminary data.</text>
</comment>